<keyword evidence="8" id="KW-1185">Reference proteome</keyword>
<dbReference type="EMBL" id="CP043329">
    <property type="protein sequence ID" value="QEK52182.1"/>
    <property type="molecule type" value="Genomic_DNA"/>
</dbReference>
<dbReference type="KEGG" id="pej:FYC62_11465"/>
<dbReference type="GO" id="GO:0005886">
    <property type="term" value="C:plasma membrane"/>
    <property type="evidence" value="ECO:0007669"/>
    <property type="project" value="UniProtKB-SubCell"/>
</dbReference>
<feature type="transmembrane region" description="Helical" evidence="6">
    <location>
        <begin position="39"/>
        <end position="60"/>
    </location>
</feature>
<organism evidence="7 8">
    <name type="scientific">Pedobacter aquae</name>
    <dbReference type="NCBI Taxonomy" id="2605747"/>
    <lineage>
        <taxon>Bacteria</taxon>
        <taxon>Pseudomonadati</taxon>
        <taxon>Bacteroidota</taxon>
        <taxon>Sphingobacteriia</taxon>
        <taxon>Sphingobacteriales</taxon>
        <taxon>Sphingobacteriaceae</taxon>
        <taxon>Pedobacter</taxon>
    </lineage>
</organism>
<dbReference type="InterPro" id="IPR050833">
    <property type="entry name" value="Poly_Biosynth_Transport"/>
</dbReference>
<dbReference type="PANTHER" id="PTHR30250:SF11">
    <property type="entry name" value="O-ANTIGEN TRANSPORTER-RELATED"/>
    <property type="match status" value="1"/>
</dbReference>
<feature type="transmembrane region" description="Helical" evidence="6">
    <location>
        <begin position="315"/>
        <end position="335"/>
    </location>
</feature>
<evidence type="ECO:0000256" key="2">
    <source>
        <dbReference type="ARBA" id="ARBA00022475"/>
    </source>
</evidence>
<evidence type="ECO:0000256" key="4">
    <source>
        <dbReference type="ARBA" id="ARBA00022989"/>
    </source>
</evidence>
<comment type="subcellular location">
    <subcellularLocation>
        <location evidence="1">Cell membrane</location>
        <topology evidence="1">Multi-pass membrane protein</topology>
    </subcellularLocation>
</comment>
<accession>A0A5C0VK24</accession>
<dbReference type="InterPro" id="IPR002797">
    <property type="entry name" value="Polysacc_synth"/>
</dbReference>
<feature type="transmembrane region" description="Helical" evidence="6">
    <location>
        <begin position="383"/>
        <end position="402"/>
    </location>
</feature>
<protein>
    <submittedName>
        <fullName evidence="7">Oligosaccharide flippase family protein</fullName>
    </submittedName>
</protein>
<feature type="transmembrane region" description="Helical" evidence="6">
    <location>
        <begin position="408"/>
        <end position="430"/>
    </location>
</feature>
<evidence type="ECO:0000256" key="1">
    <source>
        <dbReference type="ARBA" id="ARBA00004651"/>
    </source>
</evidence>
<feature type="transmembrane region" description="Helical" evidence="6">
    <location>
        <begin position="465"/>
        <end position="482"/>
    </location>
</feature>
<proteinExistence type="predicted"/>
<feature type="transmembrane region" description="Helical" evidence="6">
    <location>
        <begin position="347"/>
        <end position="371"/>
    </location>
</feature>
<feature type="transmembrane region" description="Helical" evidence="6">
    <location>
        <begin position="123"/>
        <end position="143"/>
    </location>
</feature>
<name>A0A5C0VK24_9SPHI</name>
<dbReference type="AlphaFoldDB" id="A0A5C0VK24"/>
<evidence type="ECO:0000256" key="6">
    <source>
        <dbReference type="SAM" id="Phobius"/>
    </source>
</evidence>
<evidence type="ECO:0000256" key="5">
    <source>
        <dbReference type="ARBA" id="ARBA00023136"/>
    </source>
</evidence>
<sequence length="493" mass="56231">MSVLRKFAGQTAIYGLSTIASRILNFFLTPVYTLVYKPAVYGIFTTLYAYASICNAVMAFGMETTFFRFINKNEGDKEKVYSNTFLVVLLLGLLFLSTTFLFLDPLAQWLQAGKQSSLADYKLYIQYFIFILFLDALAVIPFARVRAEGKPKRYAIIKFVNILSFISLNLFFIFGIPFIIHHRLPFSNELSQFYQTEWIGYVFISNLIASGLTLLLLLPELLKLKFNPDKKLVLDMFTYSFPILIANLSFIINENLDKIFLGQLLPAAISEEQVGIYGACSKLAIFLSIFINAFRLGAEPFFFNHAKNSNAKETYATIMSYFIIALSIIFVGLVANIELLKYFIGEAYWVGLNVVPVLLLGYLSLGIYMNLSVWYKLSDQTKYGLYISGIGAVCTIILNLIFIPLWGYMASACISLTVYMLMMILSYIWGQKHYPIPYKLRKDMMYIGLAVLFVFASFVLFKRNIIAGNILLLLFTSIIVYTEKDTLKRIFKI</sequence>
<evidence type="ECO:0000313" key="8">
    <source>
        <dbReference type="Proteomes" id="UP000323653"/>
    </source>
</evidence>
<reference evidence="7 8" key="1">
    <citation type="submission" date="2019-08" db="EMBL/GenBank/DDBJ databases">
        <title>Pedobacter sp. nov., isolated from Han river, South Korea.</title>
        <authorList>
            <person name="Lee D.-H."/>
            <person name="Kim Y.-S."/>
            <person name="Hwang E.-M."/>
            <person name="Le Tran T.C."/>
            <person name="Cha C.-J."/>
        </authorList>
    </citation>
    <scope>NUCLEOTIDE SEQUENCE [LARGE SCALE GENOMIC DNA]</scope>
    <source>
        <strain evidence="7 8">CJ43</strain>
    </source>
</reference>
<feature type="transmembrane region" description="Helical" evidence="6">
    <location>
        <begin position="155"/>
        <end position="178"/>
    </location>
</feature>
<keyword evidence="3 6" id="KW-0812">Transmembrane</keyword>
<feature type="transmembrane region" description="Helical" evidence="6">
    <location>
        <begin position="274"/>
        <end position="294"/>
    </location>
</feature>
<feature type="transmembrane region" description="Helical" evidence="6">
    <location>
        <begin position="80"/>
        <end position="103"/>
    </location>
</feature>
<gene>
    <name evidence="7" type="ORF">FYC62_11465</name>
</gene>
<feature type="transmembrane region" description="Helical" evidence="6">
    <location>
        <begin position="442"/>
        <end position="459"/>
    </location>
</feature>
<feature type="transmembrane region" description="Helical" evidence="6">
    <location>
        <begin position="12"/>
        <end position="33"/>
    </location>
</feature>
<dbReference type="PANTHER" id="PTHR30250">
    <property type="entry name" value="PST FAMILY PREDICTED COLANIC ACID TRANSPORTER"/>
    <property type="match status" value="1"/>
</dbReference>
<keyword evidence="5 6" id="KW-0472">Membrane</keyword>
<dbReference type="Pfam" id="PF01943">
    <property type="entry name" value="Polysacc_synt"/>
    <property type="match status" value="1"/>
</dbReference>
<keyword evidence="2" id="KW-1003">Cell membrane</keyword>
<evidence type="ECO:0000313" key="7">
    <source>
        <dbReference type="EMBL" id="QEK52182.1"/>
    </source>
</evidence>
<evidence type="ECO:0000256" key="3">
    <source>
        <dbReference type="ARBA" id="ARBA00022692"/>
    </source>
</evidence>
<feature type="transmembrane region" description="Helical" evidence="6">
    <location>
        <begin position="198"/>
        <end position="220"/>
    </location>
</feature>
<keyword evidence="4 6" id="KW-1133">Transmembrane helix</keyword>
<dbReference type="RefSeq" id="WP_149075004.1">
    <property type="nucleotide sequence ID" value="NZ_CP043329.1"/>
</dbReference>
<feature type="transmembrane region" description="Helical" evidence="6">
    <location>
        <begin position="232"/>
        <end position="252"/>
    </location>
</feature>
<dbReference type="Proteomes" id="UP000323653">
    <property type="component" value="Chromosome"/>
</dbReference>